<evidence type="ECO:0000313" key="2">
    <source>
        <dbReference type="Proteomes" id="UP001372834"/>
    </source>
</evidence>
<protein>
    <submittedName>
        <fullName evidence="1">Uncharacterized protein</fullName>
    </submittedName>
</protein>
<reference evidence="1 2" key="1">
    <citation type="submission" date="2023-10" db="EMBL/GenBank/DDBJ databases">
        <title>Genomes of two closely related lineages of the louse Polyplax serrata with different host specificities.</title>
        <authorList>
            <person name="Martinu J."/>
            <person name="Tarabai H."/>
            <person name="Stefka J."/>
            <person name="Hypsa V."/>
        </authorList>
    </citation>
    <scope>NUCLEOTIDE SEQUENCE [LARGE SCALE GENOMIC DNA]</scope>
    <source>
        <strain evidence="1">HR10_N</strain>
    </source>
</reference>
<gene>
    <name evidence="1" type="ORF">RUM43_001194</name>
</gene>
<sequence>HPLIEEFPFSIGCYRLSVGFSNSPKRSKPYAKLQLCMIFYLPLKCVSDAFSTPP</sequence>
<dbReference type="AlphaFoldDB" id="A0AAN8XPB1"/>
<name>A0AAN8XPB1_POLSC</name>
<feature type="non-terminal residue" evidence="1">
    <location>
        <position position="1"/>
    </location>
</feature>
<dbReference type="EMBL" id="JAWJWE010000001">
    <property type="protein sequence ID" value="KAK6644918.1"/>
    <property type="molecule type" value="Genomic_DNA"/>
</dbReference>
<accession>A0AAN8XPB1</accession>
<dbReference type="Proteomes" id="UP001372834">
    <property type="component" value="Unassembled WGS sequence"/>
</dbReference>
<proteinExistence type="predicted"/>
<organism evidence="1 2">
    <name type="scientific">Polyplax serrata</name>
    <name type="common">Common mouse louse</name>
    <dbReference type="NCBI Taxonomy" id="468196"/>
    <lineage>
        <taxon>Eukaryota</taxon>
        <taxon>Metazoa</taxon>
        <taxon>Ecdysozoa</taxon>
        <taxon>Arthropoda</taxon>
        <taxon>Hexapoda</taxon>
        <taxon>Insecta</taxon>
        <taxon>Pterygota</taxon>
        <taxon>Neoptera</taxon>
        <taxon>Paraneoptera</taxon>
        <taxon>Psocodea</taxon>
        <taxon>Troctomorpha</taxon>
        <taxon>Phthiraptera</taxon>
        <taxon>Anoplura</taxon>
        <taxon>Polyplacidae</taxon>
        <taxon>Polyplax</taxon>
    </lineage>
</organism>
<comment type="caution">
    <text evidence="1">The sequence shown here is derived from an EMBL/GenBank/DDBJ whole genome shotgun (WGS) entry which is preliminary data.</text>
</comment>
<evidence type="ECO:0000313" key="1">
    <source>
        <dbReference type="EMBL" id="KAK6644918.1"/>
    </source>
</evidence>